<feature type="modified residue" description="4-aspartylphosphate" evidence="9">
    <location>
        <position position="57"/>
    </location>
</feature>
<dbReference type="SUPFAM" id="SSF55785">
    <property type="entry name" value="PYP-like sensor domain (PAS domain)"/>
    <property type="match status" value="1"/>
</dbReference>
<dbReference type="InterPro" id="IPR036890">
    <property type="entry name" value="HATPase_C_sf"/>
</dbReference>
<sequence length="682" mass="75298">MKTPLRILLLEDDAHDAELIQEFLEADHFVCEITRTQTRAEFVAALKDVEIDVILADYTLPSFDGLSALMLASSARPDLPFIFVSGTLGEEVAIEAFKIGATDYVVKTRMSRLVPSVQRALREADERAERKTTAKVAAGHEEAGIKTPLRILLLEDDAHDAELIQGLLETDHFVCETTRVQTRAEFVAALEDGAIDLILADYQLPSFDGLSALKLAQSERPDLPFIFVSGTLGEEVAIEALKIGATDYILKTRLARLKPSVQRALREARERAERRMAEEISRRSEKELLDVIEAIPTMAFTTSPDGGSAWANRQWVDYTGLSVEDTSGAGWQSALHPDDVDRHMTRWQQSLVSGEPFENEARHRSADGEYRWFLVRAVPLRDERGKIRKWYGTLTDIEDRKRAEQERERLRQLEADLAYIGRVMTVGELAASLAHEIRQPIAAATLNAEACTRWLRRSVPDVTEACNAASLMIADVTRAAEIIDRIRSLYRRGTPVRAPVDLNEIIREMTALLNETANRNSVSIGTGLDLSLPTATADRVQLQQVLMNLMLNAIEAMQDTGGELTVASKKCEDGQIAISVSDSGVGLSIGEAERIFEAFFTTKPQGTGMGLSISRRIIESHGGRLWASPNTGRGMTFQFTLPVEATASSPVTVERAGDRQLSHTRCPPDSIGTAAIHRGGTK</sequence>
<evidence type="ECO:0000259" key="11">
    <source>
        <dbReference type="PROSITE" id="PS50109"/>
    </source>
</evidence>
<dbReference type="RefSeq" id="WP_079602627.1">
    <property type="nucleotide sequence ID" value="NZ_LT670817.1"/>
</dbReference>
<dbReference type="InterPro" id="IPR003661">
    <property type="entry name" value="HisK_dim/P_dom"/>
</dbReference>
<feature type="domain" description="Histidine kinase" evidence="11">
    <location>
        <begin position="432"/>
        <end position="645"/>
    </location>
</feature>
<name>A0A1M5Q8A8_9BRAD</name>
<dbReference type="Gene3D" id="3.30.450.20">
    <property type="entry name" value="PAS domain"/>
    <property type="match status" value="1"/>
</dbReference>
<evidence type="ECO:0000259" key="12">
    <source>
        <dbReference type="PROSITE" id="PS50110"/>
    </source>
</evidence>
<dbReference type="EC" id="2.7.13.3" evidence="2"/>
<organism evidence="15 16">
    <name type="scientific">Bradyrhizobium erythrophlei</name>
    <dbReference type="NCBI Taxonomy" id="1437360"/>
    <lineage>
        <taxon>Bacteria</taxon>
        <taxon>Pseudomonadati</taxon>
        <taxon>Pseudomonadota</taxon>
        <taxon>Alphaproteobacteria</taxon>
        <taxon>Hyphomicrobiales</taxon>
        <taxon>Nitrobacteraceae</taxon>
        <taxon>Bradyrhizobium</taxon>
    </lineage>
</organism>
<dbReference type="SMART" id="SM00388">
    <property type="entry name" value="HisKA"/>
    <property type="match status" value="1"/>
</dbReference>
<dbReference type="InterPro" id="IPR001610">
    <property type="entry name" value="PAC"/>
</dbReference>
<dbReference type="AlphaFoldDB" id="A0A1M5Q8A8"/>
<dbReference type="InterPro" id="IPR000014">
    <property type="entry name" value="PAS"/>
</dbReference>
<dbReference type="CDD" id="cd00156">
    <property type="entry name" value="REC"/>
    <property type="match status" value="2"/>
</dbReference>
<dbReference type="SUPFAM" id="SSF55874">
    <property type="entry name" value="ATPase domain of HSP90 chaperone/DNA topoisomerase II/histidine kinase"/>
    <property type="match status" value="1"/>
</dbReference>
<evidence type="ECO:0000259" key="14">
    <source>
        <dbReference type="PROSITE" id="PS50113"/>
    </source>
</evidence>
<dbReference type="Gene3D" id="3.40.50.2300">
    <property type="match status" value="2"/>
</dbReference>
<dbReference type="NCBIfam" id="TIGR00229">
    <property type="entry name" value="sensory_box"/>
    <property type="match status" value="1"/>
</dbReference>
<dbReference type="PRINTS" id="PR00344">
    <property type="entry name" value="BCTRLSENSOR"/>
</dbReference>
<keyword evidence="7" id="KW-0067">ATP-binding</keyword>
<dbReference type="Pfam" id="PF00512">
    <property type="entry name" value="HisKA"/>
    <property type="match status" value="1"/>
</dbReference>
<keyword evidence="4" id="KW-0808">Transferase</keyword>
<dbReference type="PROSITE" id="PS50110">
    <property type="entry name" value="RESPONSE_REGULATORY"/>
    <property type="match status" value="2"/>
</dbReference>
<evidence type="ECO:0000256" key="3">
    <source>
        <dbReference type="ARBA" id="ARBA00022553"/>
    </source>
</evidence>
<dbReference type="InterPro" id="IPR011006">
    <property type="entry name" value="CheY-like_superfamily"/>
</dbReference>
<dbReference type="InterPro" id="IPR005467">
    <property type="entry name" value="His_kinase_dom"/>
</dbReference>
<comment type="catalytic activity">
    <reaction evidence="1">
        <text>ATP + protein L-histidine = ADP + protein N-phospho-L-histidine.</text>
        <dbReference type="EC" id="2.7.13.3"/>
    </reaction>
</comment>
<evidence type="ECO:0000259" key="13">
    <source>
        <dbReference type="PROSITE" id="PS50112"/>
    </source>
</evidence>
<evidence type="ECO:0000256" key="7">
    <source>
        <dbReference type="ARBA" id="ARBA00022840"/>
    </source>
</evidence>
<dbReference type="GO" id="GO:0005524">
    <property type="term" value="F:ATP binding"/>
    <property type="evidence" value="ECO:0007669"/>
    <property type="project" value="UniProtKB-KW"/>
</dbReference>
<dbReference type="FunFam" id="3.30.450.20:FF:000099">
    <property type="entry name" value="Sensory box sensor histidine kinase"/>
    <property type="match status" value="1"/>
</dbReference>
<dbReference type="GO" id="GO:0000155">
    <property type="term" value="F:phosphorelay sensor kinase activity"/>
    <property type="evidence" value="ECO:0007669"/>
    <property type="project" value="InterPro"/>
</dbReference>
<dbReference type="PANTHER" id="PTHR43065">
    <property type="entry name" value="SENSOR HISTIDINE KINASE"/>
    <property type="match status" value="1"/>
</dbReference>
<keyword evidence="8" id="KW-0902">Two-component regulatory system</keyword>
<dbReference type="Pfam" id="PF02518">
    <property type="entry name" value="HATPase_c"/>
    <property type="match status" value="1"/>
</dbReference>
<feature type="region of interest" description="Disordered" evidence="10">
    <location>
        <begin position="654"/>
        <end position="682"/>
    </location>
</feature>
<dbReference type="SMART" id="SM00387">
    <property type="entry name" value="HATPase_c"/>
    <property type="match status" value="1"/>
</dbReference>
<dbReference type="Pfam" id="PF08447">
    <property type="entry name" value="PAS_3"/>
    <property type="match status" value="1"/>
</dbReference>
<dbReference type="InterPro" id="IPR004358">
    <property type="entry name" value="Sig_transdc_His_kin-like_C"/>
</dbReference>
<evidence type="ECO:0000256" key="4">
    <source>
        <dbReference type="ARBA" id="ARBA00022679"/>
    </source>
</evidence>
<feature type="domain" description="Response regulatory" evidence="12">
    <location>
        <begin position="150"/>
        <end position="266"/>
    </location>
</feature>
<dbReference type="CDD" id="cd00130">
    <property type="entry name" value="PAS"/>
    <property type="match status" value="1"/>
</dbReference>
<evidence type="ECO:0000256" key="10">
    <source>
        <dbReference type="SAM" id="MobiDB-lite"/>
    </source>
</evidence>
<feature type="domain" description="PAS" evidence="13">
    <location>
        <begin position="284"/>
        <end position="354"/>
    </location>
</feature>
<dbReference type="InterPro" id="IPR013655">
    <property type="entry name" value="PAS_fold_3"/>
</dbReference>
<evidence type="ECO:0000313" key="16">
    <source>
        <dbReference type="Proteomes" id="UP000189796"/>
    </source>
</evidence>
<dbReference type="InterPro" id="IPR003594">
    <property type="entry name" value="HATPase_dom"/>
</dbReference>
<accession>A0A1M5Q8A8</accession>
<dbReference type="SMART" id="SM00091">
    <property type="entry name" value="PAS"/>
    <property type="match status" value="1"/>
</dbReference>
<dbReference type="Pfam" id="PF00072">
    <property type="entry name" value="Response_reg"/>
    <property type="match status" value="2"/>
</dbReference>
<keyword evidence="3 9" id="KW-0597">Phosphoprotein</keyword>
<evidence type="ECO:0000256" key="5">
    <source>
        <dbReference type="ARBA" id="ARBA00022741"/>
    </source>
</evidence>
<dbReference type="InterPro" id="IPR001789">
    <property type="entry name" value="Sig_transdc_resp-reg_receiver"/>
</dbReference>
<evidence type="ECO:0000256" key="9">
    <source>
        <dbReference type="PROSITE-ProRule" id="PRU00169"/>
    </source>
</evidence>
<dbReference type="PROSITE" id="PS50112">
    <property type="entry name" value="PAS"/>
    <property type="match status" value="1"/>
</dbReference>
<dbReference type="EMBL" id="LT670817">
    <property type="protein sequence ID" value="SHH09703.1"/>
    <property type="molecule type" value="Genomic_DNA"/>
</dbReference>
<protein>
    <recommendedName>
        <fullName evidence="2">histidine kinase</fullName>
        <ecNumber evidence="2">2.7.13.3</ecNumber>
    </recommendedName>
</protein>
<gene>
    <name evidence="15" type="ORF">SAMN05443248_3666</name>
</gene>
<evidence type="ECO:0000256" key="8">
    <source>
        <dbReference type="ARBA" id="ARBA00023012"/>
    </source>
</evidence>
<dbReference type="SMART" id="SM00086">
    <property type="entry name" value="PAC"/>
    <property type="match status" value="1"/>
</dbReference>
<keyword evidence="5" id="KW-0547">Nucleotide-binding</keyword>
<reference evidence="15 16" key="1">
    <citation type="submission" date="2016-11" db="EMBL/GenBank/DDBJ databases">
        <authorList>
            <person name="Jaros S."/>
            <person name="Januszkiewicz K."/>
            <person name="Wedrychowicz H."/>
        </authorList>
    </citation>
    <scope>NUCLEOTIDE SEQUENCE [LARGE SCALE GENOMIC DNA]</scope>
    <source>
        <strain evidence="15 16">GAS138</strain>
    </source>
</reference>
<feature type="modified residue" description="4-aspartylphosphate" evidence="9">
    <location>
        <position position="201"/>
    </location>
</feature>
<dbReference type="SMART" id="SM00448">
    <property type="entry name" value="REC"/>
    <property type="match status" value="2"/>
</dbReference>
<dbReference type="PROSITE" id="PS50113">
    <property type="entry name" value="PAC"/>
    <property type="match status" value="1"/>
</dbReference>
<evidence type="ECO:0000313" key="15">
    <source>
        <dbReference type="EMBL" id="SHH09703.1"/>
    </source>
</evidence>
<dbReference type="InterPro" id="IPR000700">
    <property type="entry name" value="PAS-assoc_C"/>
</dbReference>
<feature type="domain" description="PAC" evidence="14">
    <location>
        <begin position="357"/>
        <end position="409"/>
    </location>
</feature>
<proteinExistence type="predicted"/>
<dbReference type="SUPFAM" id="SSF47384">
    <property type="entry name" value="Homodimeric domain of signal transducing histidine kinase"/>
    <property type="match status" value="1"/>
</dbReference>
<feature type="domain" description="Response regulatory" evidence="12">
    <location>
        <begin position="6"/>
        <end position="122"/>
    </location>
</feature>
<dbReference type="PANTHER" id="PTHR43065:SF10">
    <property type="entry name" value="PEROXIDE STRESS-ACTIVATED HISTIDINE KINASE MAK3"/>
    <property type="match status" value="1"/>
</dbReference>
<evidence type="ECO:0000256" key="1">
    <source>
        <dbReference type="ARBA" id="ARBA00000085"/>
    </source>
</evidence>
<dbReference type="PROSITE" id="PS50109">
    <property type="entry name" value="HIS_KIN"/>
    <property type="match status" value="1"/>
</dbReference>
<dbReference type="Proteomes" id="UP000189796">
    <property type="component" value="Chromosome I"/>
</dbReference>
<dbReference type="SUPFAM" id="SSF52172">
    <property type="entry name" value="CheY-like"/>
    <property type="match status" value="2"/>
</dbReference>
<dbReference type="OrthoDB" id="9789238at2"/>
<dbReference type="InterPro" id="IPR036097">
    <property type="entry name" value="HisK_dim/P_sf"/>
</dbReference>
<dbReference type="InterPro" id="IPR035965">
    <property type="entry name" value="PAS-like_dom_sf"/>
</dbReference>
<dbReference type="Gene3D" id="1.10.287.130">
    <property type="match status" value="1"/>
</dbReference>
<dbReference type="CDD" id="cd00082">
    <property type="entry name" value="HisKA"/>
    <property type="match status" value="1"/>
</dbReference>
<evidence type="ECO:0000256" key="6">
    <source>
        <dbReference type="ARBA" id="ARBA00022777"/>
    </source>
</evidence>
<keyword evidence="6" id="KW-0418">Kinase</keyword>
<evidence type="ECO:0000256" key="2">
    <source>
        <dbReference type="ARBA" id="ARBA00012438"/>
    </source>
</evidence>
<dbReference type="Gene3D" id="3.30.565.10">
    <property type="entry name" value="Histidine kinase-like ATPase, C-terminal domain"/>
    <property type="match status" value="1"/>
</dbReference>